<dbReference type="InterPro" id="IPR000160">
    <property type="entry name" value="GGDEF_dom"/>
</dbReference>
<dbReference type="InterPro" id="IPR050469">
    <property type="entry name" value="Diguanylate_Cyclase"/>
</dbReference>
<dbReference type="OrthoDB" id="9778432at2"/>
<proteinExistence type="predicted"/>
<sequence length="406" mass="45521">MMREDKNGKEVKGTDPFLEGMEQALLSTKEKGFAGLRFPEILEEKYRQKELKRQKLLFPPMGAVALLFFVIYAIADYFMVPDVYQTIWILRFVMALVGIPLLIAMASPRVQKHVDLLMLAGLMGCVAVILILLILSHSPMAAHYHTGLFIVLIFVTITIRFRLALGACFLILALYAAALPFISAMPLPAKFNSVLVMGTVILLCLVGCYQIEYRQRRDFLANQMKKTDALRLQHLNRQLTKLSLSDPLTGLANRRHFDESLKLYWRRAERSGDPLSILFMDVDNFKSYNDNYGHPAGDECLKAIARILKAYSRRPLDISARFGGEEFVMLLPATEGQEACIFAEKIRSSVEGLAIPHAFSDVAGYLTLSIGVATAITDGRNDEQDLLERADAALYRAKTSGKNCVM</sequence>
<dbReference type="PROSITE" id="PS50887">
    <property type="entry name" value="GGDEF"/>
    <property type="match status" value="1"/>
</dbReference>
<dbReference type="FunFam" id="3.30.70.270:FF:000001">
    <property type="entry name" value="Diguanylate cyclase domain protein"/>
    <property type="match status" value="1"/>
</dbReference>
<evidence type="ECO:0000256" key="3">
    <source>
        <dbReference type="SAM" id="Phobius"/>
    </source>
</evidence>
<keyword evidence="3" id="KW-0812">Transmembrane</keyword>
<dbReference type="InterPro" id="IPR043128">
    <property type="entry name" value="Rev_trsase/Diguanyl_cyclase"/>
</dbReference>
<keyword evidence="6" id="KW-1185">Reference proteome</keyword>
<name>A0A562RNP4_9BACT</name>
<dbReference type="PANTHER" id="PTHR45138:SF9">
    <property type="entry name" value="DIGUANYLATE CYCLASE DGCM-RELATED"/>
    <property type="match status" value="1"/>
</dbReference>
<organism evidence="5 6">
    <name type="scientific">Desulfobotulus alkaliphilus</name>
    <dbReference type="NCBI Taxonomy" id="622671"/>
    <lineage>
        <taxon>Bacteria</taxon>
        <taxon>Pseudomonadati</taxon>
        <taxon>Thermodesulfobacteriota</taxon>
        <taxon>Desulfobacteria</taxon>
        <taxon>Desulfobacterales</taxon>
        <taxon>Desulfobacteraceae</taxon>
        <taxon>Desulfobotulus</taxon>
    </lineage>
</organism>
<feature type="transmembrane region" description="Helical" evidence="3">
    <location>
        <begin position="141"/>
        <end position="159"/>
    </location>
</feature>
<accession>A0A562RNP4</accession>
<dbReference type="EC" id="2.7.7.65" evidence="1"/>
<evidence type="ECO:0000313" key="6">
    <source>
        <dbReference type="Proteomes" id="UP000318307"/>
    </source>
</evidence>
<dbReference type="EMBL" id="VLLC01000017">
    <property type="protein sequence ID" value="TWI70691.1"/>
    <property type="molecule type" value="Genomic_DNA"/>
</dbReference>
<keyword evidence="3" id="KW-1133">Transmembrane helix</keyword>
<dbReference type="SUPFAM" id="SSF55073">
    <property type="entry name" value="Nucleotide cyclase"/>
    <property type="match status" value="1"/>
</dbReference>
<feature type="transmembrane region" description="Helical" evidence="3">
    <location>
        <begin position="56"/>
        <end position="75"/>
    </location>
</feature>
<dbReference type="SMART" id="SM00267">
    <property type="entry name" value="GGDEF"/>
    <property type="match status" value="1"/>
</dbReference>
<dbReference type="GO" id="GO:0052621">
    <property type="term" value="F:diguanylate cyclase activity"/>
    <property type="evidence" value="ECO:0007669"/>
    <property type="project" value="UniProtKB-EC"/>
</dbReference>
<dbReference type="GO" id="GO:1902201">
    <property type="term" value="P:negative regulation of bacterial-type flagellum-dependent cell motility"/>
    <property type="evidence" value="ECO:0007669"/>
    <property type="project" value="TreeGrafter"/>
</dbReference>
<dbReference type="RefSeq" id="WP_144685380.1">
    <property type="nucleotide sequence ID" value="NZ_VLLC01000017.1"/>
</dbReference>
<feature type="transmembrane region" description="Helical" evidence="3">
    <location>
        <begin position="191"/>
        <end position="209"/>
    </location>
</feature>
<comment type="caution">
    <text evidence="5">The sequence shown here is derived from an EMBL/GenBank/DDBJ whole genome shotgun (WGS) entry which is preliminary data.</text>
</comment>
<dbReference type="NCBIfam" id="TIGR00254">
    <property type="entry name" value="GGDEF"/>
    <property type="match status" value="1"/>
</dbReference>
<keyword evidence="3" id="KW-0472">Membrane</keyword>
<evidence type="ECO:0000256" key="2">
    <source>
        <dbReference type="ARBA" id="ARBA00034247"/>
    </source>
</evidence>
<dbReference type="CDD" id="cd01949">
    <property type="entry name" value="GGDEF"/>
    <property type="match status" value="1"/>
</dbReference>
<comment type="catalytic activity">
    <reaction evidence="2">
        <text>2 GTP = 3',3'-c-di-GMP + 2 diphosphate</text>
        <dbReference type="Rhea" id="RHEA:24898"/>
        <dbReference type="ChEBI" id="CHEBI:33019"/>
        <dbReference type="ChEBI" id="CHEBI:37565"/>
        <dbReference type="ChEBI" id="CHEBI:58805"/>
        <dbReference type="EC" id="2.7.7.65"/>
    </reaction>
</comment>
<feature type="domain" description="GGDEF" evidence="4">
    <location>
        <begin position="273"/>
        <end position="406"/>
    </location>
</feature>
<dbReference type="GO" id="GO:0043709">
    <property type="term" value="P:cell adhesion involved in single-species biofilm formation"/>
    <property type="evidence" value="ECO:0007669"/>
    <property type="project" value="TreeGrafter"/>
</dbReference>
<feature type="transmembrane region" description="Helical" evidence="3">
    <location>
        <begin position="87"/>
        <end position="104"/>
    </location>
</feature>
<protein>
    <recommendedName>
        <fullName evidence="1">diguanylate cyclase</fullName>
        <ecNumber evidence="1">2.7.7.65</ecNumber>
    </recommendedName>
</protein>
<evidence type="ECO:0000259" key="4">
    <source>
        <dbReference type="PROSITE" id="PS50887"/>
    </source>
</evidence>
<evidence type="ECO:0000256" key="1">
    <source>
        <dbReference type="ARBA" id="ARBA00012528"/>
    </source>
</evidence>
<evidence type="ECO:0000313" key="5">
    <source>
        <dbReference type="EMBL" id="TWI70691.1"/>
    </source>
</evidence>
<dbReference type="AlphaFoldDB" id="A0A562RNP4"/>
<reference evidence="5 6" key="1">
    <citation type="submission" date="2019-07" db="EMBL/GenBank/DDBJ databases">
        <title>Genome sequencing of 100 strains of the haloalkaliphilic chemolithoautotrophic sulfur-oxidizing bacterium Thioalkalivibrio.</title>
        <authorList>
            <person name="Muyzer G."/>
        </authorList>
    </citation>
    <scope>NUCLEOTIDE SEQUENCE [LARGE SCALE GENOMIC DNA]</scope>
    <source>
        <strain evidence="5 6">ASO4-4</strain>
    </source>
</reference>
<feature type="transmembrane region" description="Helical" evidence="3">
    <location>
        <begin position="164"/>
        <end position="185"/>
    </location>
</feature>
<dbReference type="GO" id="GO:0005886">
    <property type="term" value="C:plasma membrane"/>
    <property type="evidence" value="ECO:0007669"/>
    <property type="project" value="TreeGrafter"/>
</dbReference>
<dbReference type="Pfam" id="PF00990">
    <property type="entry name" value="GGDEF"/>
    <property type="match status" value="1"/>
</dbReference>
<dbReference type="PANTHER" id="PTHR45138">
    <property type="entry name" value="REGULATORY COMPONENTS OF SENSORY TRANSDUCTION SYSTEM"/>
    <property type="match status" value="1"/>
</dbReference>
<dbReference type="Proteomes" id="UP000318307">
    <property type="component" value="Unassembled WGS sequence"/>
</dbReference>
<dbReference type="Gene3D" id="3.30.70.270">
    <property type="match status" value="1"/>
</dbReference>
<feature type="transmembrane region" description="Helical" evidence="3">
    <location>
        <begin position="116"/>
        <end position="135"/>
    </location>
</feature>
<gene>
    <name evidence="5" type="ORF">LZ24_02261</name>
</gene>
<dbReference type="InterPro" id="IPR029787">
    <property type="entry name" value="Nucleotide_cyclase"/>
</dbReference>